<dbReference type="STRING" id="351675.SAMN05421680_1492"/>
<evidence type="ECO:0000313" key="1">
    <source>
        <dbReference type="EMBL" id="PHM35629.1"/>
    </source>
</evidence>
<dbReference type="Proteomes" id="UP000224607">
    <property type="component" value="Unassembled WGS sequence"/>
</dbReference>
<name>A0A1I3YB88_9GAMM</name>
<sequence length="174" mass="19568">MQFLKIGVMVLTVSLTGCNAYLRPALGDYNGSDASRVRIQSSGNTVLRFYKKQEDCYKKVLERRLTGAFGILGLQITTSKKEGMPASEDMKGALPTKEYRIQPDQLIEATHYYNNYFGEQTTSQHFIPIANHDYDILVKGSGDDHASLYIKDLTQPDSLKSWSGKTCRLGLFEQ</sequence>
<keyword evidence="4" id="KW-1185">Reference proteome</keyword>
<reference evidence="2" key="2">
    <citation type="submission" date="2016-10" db="EMBL/GenBank/DDBJ databases">
        <authorList>
            <person name="de Groot N.N."/>
        </authorList>
    </citation>
    <scope>NUCLEOTIDE SEQUENCE [LARGE SCALE GENOMIC DNA]</scope>
    <source>
        <strain evidence="2">DSM 17908</strain>
    </source>
</reference>
<proteinExistence type="predicted"/>
<dbReference type="Proteomes" id="UP000198919">
    <property type="component" value="Unassembled WGS sequence"/>
</dbReference>
<organism evidence="2 3">
    <name type="scientific">Xenorhabdus mauleonii</name>
    <dbReference type="NCBI Taxonomy" id="351675"/>
    <lineage>
        <taxon>Bacteria</taxon>
        <taxon>Pseudomonadati</taxon>
        <taxon>Pseudomonadota</taxon>
        <taxon>Gammaproteobacteria</taxon>
        <taxon>Enterobacterales</taxon>
        <taxon>Morganellaceae</taxon>
        <taxon>Xenorhabdus</taxon>
    </lineage>
</organism>
<dbReference type="RefSeq" id="WP_092514660.1">
    <property type="nucleotide sequence ID" value="NZ_CAWNQB010000032.1"/>
</dbReference>
<evidence type="ECO:0000313" key="3">
    <source>
        <dbReference type="Proteomes" id="UP000198919"/>
    </source>
</evidence>
<accession>A0A1I3YB88</accession>
<dbReference type="OrthoDB" id="6505768at2"/>
<evidence type="ECO:0008006" key="5">
    <source>
        <dbReference type="Google" id="ProtNLM"/>
    </source>
</evidence>
<dbReference type="EMBL" id="NITY01000038">
    <property type="protein sequence ID" value="PHM35629.1"/>
    <property type="molecule type" value="Genomic_DNA"/>
</dbReference>
<dbReference type="EMBL" id="FORG01000049">
    <property type="protein sequence ID" value="SFK29118.1"/>
    <property type="molecule type" value="Genomic_DNA"/>
</dbReference>
<evidence type="ECO:0000313" key="4">
    <source>
        <dbReference type="Proteomes" id="UP000224607"/>
    </source>
</evidence>
<dbReference type="AlphaFoldDB" id="A0A1I3YB88"/>
<dbReference type="PROSITE" id="PS51257">
    <property type="entry name" value="PROKAR_LIPOPROTEIN"/>
    <property type="match status" value="1"/>
</dbReference>
<reference evidence="3" key="1">
    <citation type="submission" date="2016-10" db="EMBL/GenBank/DDBJ databases">
        <authorList>
            <person name="Varghese N."/>
            <person name="Submissions S."/>
        </authorList>
    </citation>
    <scope>NUCLEOTIDE SEQUENCE [LARGE SCALE GENOMIC DNA]</scope>
    <source>
        <strain evidence="3">DSM 17908</strain>
    </source>
</reference>
<reference evidence="1 4" key="3">
    <citation type="journal article" date="2017" name="Nat. Microbiol.">
        <title>Natural product diversity associated with the nematode symbionts Photorhabdus and Xenorhabdus.</title>
        <authorList>
            <person name="Tobias N.J."/>
            <person name="Wolff H."/>
            <person name="Djahanschiri B."/>
            <person name="Grundmann F."/>
            <person name="Kronenwerth M."/>
            <person name="Shi Y.M."/>
            <person name="Simonyi S."/>
            <person name="Grun P."/>
            <person name="Shapiro-Ilan D."/>
            <person name="Pidot S.J."/>
            <person name="Stinear T.P."/>
            <person name="Ebersberger I."/>
            <person name="Bode H.B."/>
        </authorList>
    </citation>
    <scope>NUCLEOTIDE SEQUENCE [LARGE SCALE GENOMIC DNA]</scope>
    <source>
        <strain evidence="1 4">DSM 17908</strain>
    </source>
</reference>
<gene>
    <name evidence="2" type="ORF">SAMN05421680_1492</name>
    <name evidence="1" type="ORF">Xmau_04487</name>
</gene>
<evidence type="ECO:0000313" key="2">
    <source>
        <dbReference type="EMBL" id="SFK29118.1"/>
    </source>
</evidence>
<protein>
    <recommendedName>
        <fullName evidence="5">Lipoprotein</fullName>
    </recommendedName>
</protein>